<dbReference type="KEGG" id="ptkz:JDV02_003176"/>
<organism evidence="3 4">
    <name type="scientific">Purpureocillium takamizusanense</name>
    <dbReference type="NCBI Taxonomy" id="2060973"/>
    <lineage>
        <taxon>Eukaryota</taxon>
        <taxon>Fungi</taxon>
        <taxon>Dikarya</taxon>
        <taxon>Ascomycota</taxon>
        <taxon>Pezizomycotina</taxon>
        <taxon>Sordariomycetes</taxon>
        <taxon>Hypocreomycetidae</taxon>
        <taxon>Hypocreales</taxon>
        <taxon>Ophiocordycipitaceae</taxon>
        <taxon>Purpureocillium</taxon>
    </lineage>
</organism>
<dbReference type="Gene3D" id="3.40.50.150">
    <property type="entry name" value="Vaccinia Virus protein VP39"/>
    <property type="match status" value="1"/>
</dbReference>
<proteinExistence type="predicted"/>
<dbReference type="OrthoDB" id="2013972at2759"/>
<dbReference type="InterPro" id="IPR050508">
    <property type="entry name" value="Methyltransf_Superfamily"/>
</dbReference>
<accession>A0A9Q8QD45</accession>
<dbReference type="AlphaFoldDB" id="A0A9Q8QD45"/>
<dbReference type="InterPro" id="IPR029063">
    <property type="entry name" value="SAM-dependent_MTases_sf"/>
</dbReference>
<dbReference type="CDD" id="cd02440">
    <property type="entry name" value="AdoMet_MTases"/>
    <property type="match status" value="1"/>
</dbReference>
<dbReference type="EMBL" id="CP086355">
    <property type="protein sequence ID" value="UNI16769.1"/>
    <property type="molecule type" value="Genomic_DNA"/>
</dbReference>
<feature type="region of interest" description="Disordered" evidence="1">
    <location>
        <begin position="49"/>
        <end position="74"/>
    </location>
</feature>
<reference evidence="3" key="1">
    <citation type="submission" date="2021-11" db="EMBL/GenBank/DDBJ databases">
        <title>Purpureocillium_takamizusanense_genome.</title>
        <authorList>
            <person name="Nguyen N.-H."/>
        </authorList>
    </citation>
    <scope>NUCLEOTIDE SEQUENCE</scope>
    <source>
        <strain evidence="3">PT3</strain>
    </source>
</reference>
<dbReference type="PANTHER" id="PTHR42912:SF83">
    <property type="entry name" value="METHYLTRANSFERASE TYPE 11 DOMAIN-CONTAINING PROTEIN"/>
    <property type="match status" value="1"/>
</dbReference>
<keyword evidence="4" id="KW-1185">Reference proteome</keyword>
<dbReference type="SUPFAM" id="SSF53335">
    <property type="entry name" value="S-adenosyl-L-methionine-dependent methyltransferases"/>
    <property type="match status" value="1"/>
</dbReference>
<sequence>MTSFLAKHIVKLRTSPSLHPCYHTAARNMTTTNDEATRLEEAAARLSKHYHSAGARTSAAEERERARTSSGSMMGGLAAPLLEQMGLLSSSSSAAAAAAVHDVTGSPSQPQKQPSIRLLDSACGPGVFTREVQGALGRTAEGREVLARSRFVCADSSPGMVEAARRRMEEEEWVNAEARVADAMDTGLPDDAFTHVAITLGLHLIPQPDAVLADVKRVLRHGGMFGATTFPASNADKFWFADLREAFASMPFEAPLPARMPMQVHGSGRWYDAGWVEEHLTTTTQQQQGTFRDVRVRVVPGRYRVESPTAWLRTFGGMLSWVTGAWWPEELRAEHGEEEVRGLVRRFLEEKYGDVEEGWDVEWEVICMTAVVDKGQQMGDA</sequence>
<dbReference type="InterPro" id="IPR041698">
    <property type="entry name" value="Methyltransf_25"/>
</dbReference>
<dbReference type="Proteomes" id="UP000829364">
    <property type="component" value="Chromosome 2"/>
</dbReference>
<protein>
    <recommendedName>
        <fullName evidence="2">Methyltransferase domain-containing protein</fullName>
    </recommendedName>
</protein>
<dbReference type="PANTHER" id="PTHR42912">
    <property type="entry name" value="METHYLTRANSFERASE"/>
    <property type="match status" value="1"/>
</dbReference>
<dbReference type="RefSeq" id="XP_047840250.1">
    <property type="nucleotide sequence ID" value="XM_047984276.1"/>
</dbReference>
<feature type="domain" description="Methyltransferase" evidence="2">
    <location>
        <begin position="119"/>
        <end position="223"/>
    </location>
</feature>
<dbReference type="GO" id="GO:0008168">
    <property type="term" value="F:methyltransferase activity"/>
    <property type="evidence" value="ECO:0007669"/>
    <property type="project" value="TreeGrafter"/>
</dbReference>
<dbReference type="Pfam" id="PF13649">
    <property type="entry name" value="Methyltransf_25"/>
    <property type="match status" value="1"/>
</dbReference>
<evidence type="ECO:0000313" key="3">
    <source>
        <dbReference type="EMBL" id="UNI16769.1"/>
    </source>
</evidence>
<gene>
    <name evidence="3" type="ORF">JDV02_003176</name>
</gene>
<evidence type="ECO:0000259" key="2">
    <source>
        <dbReference type="Pfam" id="PF13649"/>
    </source>
</evidence>
<name>A0A9Q8QD45_9HYPO</name>
<evidence type="ECO:0000313" key="4">
    <source>
        <dbReference type="Proteomes" id="UP000829364"/>
    </source>
</evidence>
<evidence type="ECO:0000256" key="1">
    <source>
        <dbReference type="SAM" id="MobiDB-lite"/>
    </source>
</evidence>
<dbReference type="GeneID" id="72065136"/>